<feature type="region of interest" description="Disordered" evidence="4">
    <location>
        <begin position="337"/>
        <end position="385"/>
    </location>
</feature>
<evidence type="ECO:0000256" key="3">
    <source>
        <dbReference type="ARBA" id="ARBA00023157"/>
    </source>
</evidence>
<dbReference type="InterPro" id="IPR056823">
    <property type="entry name" value="TEN-like_YD-shell"/>
</dbReference>
<proteinExistence type="predicted"/>
<dbReference type="Gene3D" id="2.150.10.10">
    <property type="entry name" value="Serralysin-like metalloprotease, C-terminal"/>
    <property type="match status" value="1"/>
</dbReference>
<dbReference type="InterPro" id="IPR022385">
    <property type="entry name" value="Rhs_assc_core"/>
</dbReference>
<dbReference type="Gene3D" id="2.60.40.1120">
    <property type="entry name" value="Carboxypeptidase-like, regulatory domain"/>
    <property type="match status" value="1"/>
</dbReference>
<dbReference type="InterPro" id="IPR006530">
    <property type="entry name" value="YD"/>
</dbReference>
<dbReference type="SUPFAM" id="SSF49299">
    <property type="entry name" value="PKD domain"/>
    <property type="match status" value="1"/>
</dbReference>
<keyword evidence="1" id="KW-0245">EGF-like domain</keyword>
<dbReference type="InterPro" id="IPR008969">
    <property type="entry name" value="CarboxyPept-like_regulatory"/>
</dbReference>
<keyword evidence="2" id="KW-0677">Repeat</keyword>
<dbReference type="Pfam" id="PF10908">
    <property type="entry name" value="Tlde1_dom"/>
    <property type="match status" value="1"/>
</dbReference>
<dbReference type="InterPro" id="IPR003343">
    <property type="entry name" value="Big_2"/>
</dbReference>
<dbReference type="InterPro" id="IPR011049">
    <property type="entry name" value="Serralysin-like_metalloprot_C"/>
</dbReference>
<sequence length="3587" mass="391788">MGAYLFRLMLAETLTNENRKTMSALFNQLKSKGTRLTLLGVLLFCCSVNATGTAAVTGSAGRDFIVAGATAARVEAGSGDDFIVGGAGDNTFLINKDDGQDTIYELAGTNTVEFGAGISFSDIASGLMKSGDDLILRIGQSGQSLTVKFFFSHSNTINQFRLSNGQVITAGQLLGAFGMAAPTASATVPALLTAQAPDIELAGSSNADVLIARHGTLRMQGLANNDILVPRGPAVTMEFGLASGKNLIIAYEGDNTVLFSADVAYNDIAMNLRRSGDDLQLINSRDGSEVRVYQFFTRANTITRIRFASGGEITAAQLFGLFGVATPEQAHHYHMVSPGVTFDNNEPGTGDGDGDDNGGGDDDGGGGDNGGGTDPEPCSGAECEDTDDTNYVVIEGTAQDDLLIADQRDSLFRPGAGNDIMLGGAGNNRYVVAKGDGADVIIDTEGRNEVHFAADIAWGDISSGLVRSGNDLMLRIGQNGQTLTVQSFFTLADTIELFQLHSGQTLTRQQLFQIFSATAPSQTLAARQLILGRSGETLLQGTEGGDILLNRMAVNAIDAKAGDDIFILQYTAPSYNINNNQAGTEQRLTLEFAPGHGKDVLYTLGDTNLGVVLNFAAGISRSEVFQNMRRMGDDLFIKTYSDTDEVRLAGFFIYYNHLKSIQFAEDSSSQIDGWEIYEGFNTERPEQSQQFAVGLPNQTLLSCEELFSRYDTAALAGFAADNTLVIQPPADLAMSIFYQTHIQFIAQSQNNELVCFLLQPVSNEISMQPDSGVLSWAAGREDIGTKDISIKVVTDAQTYNQIPVTLQIPDLNQAPKVESEPLTVAFADVALSDYVWASDSDNYNDDIVFSLVQAPLGMTLAASGSIAADINWTPTAEQVGTHDVVVRAQDKYGKYSELAYSIEVKTFYTLANVPPGYSKVPKTGATTFDDAQEDGATRLGTERVFERDHVREVVRDRVSDLVWQDNAVVLDFQTTYGGAKHYCENLDHAGITDWRLPTRLELAYLPNMATRRYEDAFKFGWVSSRYEKSFHAEKVFGTHYSDTRSWETIVDRIPRALNKTDNAYVRCVSGEKPYQPKYVRASLFDVVADSTHLLLWEDQARILGQERLAWEDQAQYCANLDLAGFDDWRLPNNYESQTLASLFDENGGGLFNGRARMPNPFKYLPMMSGDSFGSWLSANKGTYFIYRRGNEHYVFDMTAQVDRDHSNGSPLTGYSRCVRTYSPPVPLVSEFDIEIDLSGSQAMLKTRLDASQSYSNIGQISRFRWMNTATEEVLSESAVFDVNLPLPGSYDVKLTVWDQHGIPADYPELLHLAVELPPGVDVTPRINVQVPSEIYSNTEITIDASASQVDLGPLSYQWYLNDQLISEQALLKLSINDLGTHTLKLVVTSAFGISTVVTSEIVVVAGRALEQCPYKPLKDDRSYNGFYPDDNIPWTGDNAQTVDDIARAFNYARSQDPSVYQHLVMPTQAVWDAMTVQQKGLYLVNAERVARGIKPYAGFDAAMVEVAQTYADYIQGYNQIIGHHNDGRSPMERMLAHPYIGANADRHIRKPESVASISGSPTTISVDRALAQAIYGWLYEDKDWFVAFGISGTPWGHRDHLLQTGLDDNHDENTTEGVVGFGLTRGLYQPGVNPATKQGAVTVFKTIDQGPNWDSSRIQTVDFSLAQGCPMHQLDVNEAELSGLRQLNVTPASVHLALGQSTQLTLTGIYNDGSQRDLTALAQFKADAYSVVSVQNGVLYAEQAGDTTVSVNLAGIESNRVYVSIGEPADTTVLNGTEAEPLKTYIAENATVRSINPLAVAVYTGIVHDRYGTPLSDVQLSLLNAPEYGSVKTDNDGRFMLAGPAGEQTVVYEKPGYVVLQRTAIGASSNWAALPDVTLLARDSKQSLIDLTSGTAQVHQSSVISDEFGERRATVVFNGITSAEIRSQNGARRPITQFMFSATEFETPASMPGELPAETAFTWASDLHVDGTHYTDSVHYNADVVLYLDNFLGFPVGEIVPVGYFDRTISKWIASPNGVVVRLLDTNGDGTVDGVDYNDDGIADDINNNGSTADEAVGLATYAAGDTLWRAAFNHMTPVDLNWAAAGAEAPEAIELLDGDTGAEDEKNEEELCTGSFAKPYQQSFHEDIAIAGTDLRLHYSSQRTSGYKHKIHVAVSGDNIPASLEKMIARFEIAGRVFEQEFNPAPNVETEFIWDGTHPDGSRAKGIVSGRISIGFEYPTVYLSSGNAAQTGQPLSSFPVAWATLSDVVTQVPGRENVITWQQRGVSIKNTFDSQLAEGWSLSNVHEFDPKGKVYFGSGMVADVATSSLILRTGQTYSHVEFDDGYYQAGGRNTDYVISSDNIVIDRVTGLEWQNVTTPVRFRSKNEARAYCAALPTDNQHAWRIPTAKEVGYTIDKSGASSGLIMYSITQARYMWHENTLNQDNALIAAVCLRGDKLDESTVTGLSRNANLEVVVDKNSGLMWQDNADNIGVKLDWQSSIAHCEASEHAGFDDWRLPNINELLYTLPNQVFQHYTTLPIGIPWHVEAEQRNPYWSSTTNLQNDDQAWAIESKSFNSERFKKEDAYHVRCVRQDSTSSRMPFRFNSKGLHTATFDNSAGKDLTLYQYNDAGKLSQITDRFGNTLTIERDPTGRVTAIVAPDGQHTQLAVDEHNHLTAITYEDGSDYQFFYQEGGLLAEKTDPNNYIFGRHYNALGRVERVTAPEGAEWQFFDTRDARGINRYGYSTAENNSYQTERKVLADGSVQYSTTNESGGQTAYRVSADELSETSSAYGVTTTVTNVLDSKTLQPIPHTIVTTVPSGLTNTTTLTKTYAENGADTSVYTIGALSNGKTSTVAVNARSGVTQSTSPEGRSSTSYLDPETLLLNKLSVPGLLDTTYSYDSRGRLVQSSTGERHTSYVYDVAARGQVSSITAADGKITSYEYDDLGRVTKVTYPDGHSTQTQYDANGNAIAVIVPSAEQHDFTVNGVGNTDSETRPVASTTRYLYNKDKQLTGITLPSGDSISYSYQDGRLLSTQTPEGSSDYLYQQGDQLAQVTEGTEAVSYSYDGTLLTALSYSGELNTSLNYSYNTDLQVSSLSYAGASTTLSYDNDGLVTGIHGFDISYSAENGLPQQLSDGKLSQNWLWNGYGEATSVQYQLGTQASLGYALEYNSVGLITRKTERQHDGSELVYDYAYDDRYRLVEVKQNSAVVESYGYDANGNRTSHSSLLRGVANQITSYVAGDQLAQSGNAVYSYDANGRLSQKTVTENDVTEATQYQYSSTGRLLAVTTADKAISYRHNALGQRVAKLVDGVVTEKYLWQDLTTLLAVYNADDTVKQRFEYGLSHTPVSFSQSGQRYYIQTDHLGSPRVISSATGTVIKTLSYDSYGNVISDSNPDFTIQFGFAGGLYDADTQLIRFGYRDYDPETGRWTARDPIGFAGGDTNLYGYVLGDTVNFIDSNGLAACNYSITGKTLRCVSNTANDPNFVGPHNEKTLGPEGVHSGRGQHMNNPQSTGVKDYGPIWPGTFNMVPNDNRPGWMALQETNWTPVISGVAYRLGLKRAGANLHLGTVSHGCITVDPAFKSDFEKMLQFLGKEQGQNILTVEP</sequence>
<dbReference type="InterPro" id="IPR011044">
    <property type="entry name" value="Quino_amine_DH_bsu"/>
</dbReference>
<feature type="compositionally biased region" description="Acidic residues" evidence="4">
    <location>
        <begin position="352"/>
        <end position="365"/>
    </location>
</feature>
<keyword evidence="3" id="KW-1015">Disulfide bond</keyword>
<organism evidence="6 7">
    <name type="scientific">Rheinheimera muenzenbergensis</name>
    <dbReference type="NCBI Taxonomy" id="1193628"/>
    <lineage>
        <taxon>Bacteria</taxon>
        <taxon>Pseudomonadati</taxon>
        <taxon>Pseudomonadota</taxon>
        <taxon>Gammaproteobacteria</taxon>
        <taxon>Chromatiales</taxon>
        <taxon>Chromatiaceae</taxon>
        <taxon>Rheinheimera</taxon>
    </lineage>
</organism>
<dbReference type="SUPFAM" id="SSF50969">
    <property type="entry name" value="YVTN repeat-like/Quinoprotein amine dehydrogenase"/>
    <property type="match status" value="1"/>
</dbReference>
<dbReference type="SUPFAM" id="SSF49464">
    <property type="entry name" value="Carboxypeptidase regulatory domain-like"/>
    <property type="match status" value="1"/>
</dbReference>
<dbReference type="PANTHER" id="PTHR11219">
    <property type="entry name" value="TENEURIN AND N-ACETYLGLUCOSAMINE-1-PHOSPHODIESTER ALPHA-N-ACETYLGLUCOSAMINIDASE"/>
    <property type="match status" value="1"/>
</dbReference>
<reference evidence="6 7" key="1">
    <citation type="journal article" date="2023" name="Ecotoxicol. Environ. Saf.">
        <title>Mercury remediation potential of mercury-resistant strain Rheinheimera metallidurans sp. nov. isolated from a municipal waste dumping site.</title>
        <authorList>
            <person name="Yadav V."/>
            <person name="Manjhi A."/>
            <person name="Vadakedath N."/>
        </authorList>
    </citation>
    <scope>NUCLEOTIDE SEQUENCE [LARGE SCALE GENOMIC DNA]</scope>
    <source>
        <strain evidence="6 7">E-49</strain>
    </source>
</reference>
<dbReference type="Pfam" id="PF06594">
    <property type="entry name" value="HCBP_related"/>
    <property type="match status" value="1"/>
</dbReference>
<evidence type="ECO:0000256" key="4">
    <source>
        <dbReference type="SAM" id="MobiDB-lite"/>
    </source>
</evidence>
<dbReference type="SMART" id="SM00635">
    <property type="entry name" value="BID_2"/>
    <property type="match status" value="1"/>
</dbReference>
<dbReference type="InterPro" id="IPR021225">
    <property type="entry name" value="Tlde1_dom"/>
</dbReference>
<dbReference type="Gene3D" id="2.180.10.10">
    <property type="entry name" value="RHS repeat-associated core"/>
    <property type="match status" value="2"/>
</dbReference>
<evidence type="ECO:0000256" key="1">
    <source>
        <dbReference type="ARBA" id="ARBA00022536"/>
    </source>
</evidence>
<evidence type="ECO:0000259" key="5">
    <source>
        <dbReference type="SMART" id="SM00635"/>
    </source>
</evidence>
<evidence type="ECO:0000256" key="2">
    <source>
        <dbReference type="ARBA" id="ARBA00022737"/>
    </source>
</evidence>
<accession>A0ABU8C3H8</accession>
<keyword evidence="7" id="KW-1185">Reference proteome</keyword>
<dbReference type="CDD" id="cd12871">
    <property type="entry name" value="Bacuni_01323_like"/>
    <property type="match status" value="1"/>
</dbReference>
<evidence type="ECO:0000313" key="7">
    <source>
        <dbReference type="Proteomes" id="UP001375382"/>
    </source>
</evidence>
<dbReference type="Gene3D" id="3.40.33.10">
    <property type="entry name" value="CAP"/>
    <property type="match status" value="1"/>
</dbReference>
<dbReference type="NCBIfam" id="TIGR03696">
    <property type="entry name" value="Rhs_assc_core"/>
    <property type="match status" value="1"/>
</dbReference>
<dbReference type="EMBL" id="JALAAR010000003">
    <property type="protein sequence ID" value="MEH8016483.1"/>
    <property type="molecule type" value="Genomic_DNA"/>
</dbReference>
<dbReference type="Gene3D" id="2.60.40.1080">
    <property type="match status" value="1"/>
</dbReference>
<feature type="domain" description="BIG2" evidence="5">
    <location>
        <begin position="1683"/>
        <end position="1763"/>
    </location>
</feature>
<evidence type="ECO:0000313" key="6">
    <source>
        <dbReference type="EMBL" id="MEH8016483.1"/>
    </source>
</evidence>
<dbReference type="SUPFAM" id="SSF51120">
    <property type="entry name" value="beta-Roll"/>
    <property type="match status" value="3"/>
</dbReference>
<name>A0ABU8C3H8_9GAMM</name>
<dbReference type="NCBIfam" id="TIGR01643">
    <property type="entry name" value="YD_repeat_2x"/>
    <property type="match status" value="5"/>
</dbReference>
<protein>
    <submittedName>
        <fullName evidence="6">DUF1566 domain-containing protein</fullName>
    </submittedName>
</protein>
<dbReference type="InterPro" id="IPR035940">
    <property type="entry name" value="CAP_sf"/>
</dbReference>
<dbReference type="InterPro" id="IPR018247">
    <property type="entry name" value="EF_Hand_1_Ca_BS"/>
</dbReference>
<dbReference type="InterPro" id="IPR010566">
    <property type="entry name" value="Haemolys_ca-bd"/>
</dbReference>
<comment type="caution">
    <text evidence="6">The sequence shown here is derived from an EMBL/GenBank/DDBJ whole genome shotgun (WGS) entry which is preliminary data.</text>
</comment>
<gene>
    <name evidence="6" type="ORF">MN202_04520</name>
</gene>
<dbReference type="InterPro" id="IPR051216">
    <property type="entry name" value="Teneurin"/>
</dbReference>
<dbReference type="InterPro" id="IPR013783">
    <property type="entry name" value="Ig-like_fold"/>
</dbReference>
<dbReference type="Pfam" id="PF07603">
    <property type="entry name" value="Lcl_C"/>
    <property type="match status" value="3"/>
</dbReference>
<dbReference type="PANTHER" id="PTHR11219:SF69">
    <property type="entry name" value="TENEURIN-A"/>
    <property type="match status" value="1"/>
</dbReference>
<dbReference type="Gene3D" id="2.60.40.10">
    <property type="entry name" value="Immunoglobulins"/>
    <property type="match status" value="1"/>
</dbReference>
<dbReference type="InterPro" id="IPR035986">
    <property type="entry name" value="PKD_dom_sf"/>
</dbReference>
<dbReference type="InterPro" id="IPR011460">
    <property type="entry name" value="Lcl_C"/>
</dbReference>
<dbReference type="Proteomes" id="UP001375382">
    <property type="component" value="Unassembled WGS sequence"/>
</dbReference>
<dbReference type="PROSITE" id="PS00018">
    <property type="entry name" value="EF_HAND_1"/>
    <property type="match status" value="1"/>
</dbReference>
<dbReference type="Pfam" id="PF25023">
    <property type="entry name" value="TEN_YD-shell"/>
    <property type="match status" value="1"/>
</dbReference>